<accession>A0ABN9TKZ6</accession>
<feature type="compositionally biased region" description="Basic residues" evidence="1">
    <location>
        <begin position="147"/>
        <end position="156"/>
    </location>
</feature>
<feature type="non-terminal residue" evidence="2">
    <location>
        <position position="1"/>
    </location>
</feature>
<dbReference type="Proteomes" id="UP001189429">
    <property type="component" value="Unassembled WGS sequence"/>
</dbReference>
<name>A0ABN9TKZ6_9DINO</name>
<reference evidence="2" key="1">
    <citation type="submission" date="2023-10" db="EMBL/GenBank/DDBJ databases">
        <authorList>
            <person name="Chen Y."/>
            <person name="Shah S."/>
            <person name="Dougan E. K."/>
            <person name="Thang M."/>
            <person name="Chan C."/>
        </authorList>
    </citation>
    <scope>NUCLEOTIDE SEQUENCE [LARGE SCALE GENOMIC DNA]</scope>
</reference>
<feature type="compositionally biased region" description="Basic and acidic residues" evidence="1">
    <location>
        <begin position="128"/>
        <end position="146"/>
    </location>
</feature>
<dbReference type="EMBL" id="CAUYUJ010014828">
    <property type="protein sequence ID" value="CAK0846522.1"/>
    <property type="molecule type" value="Genomic_DNA"/>
</dbReference>
<feature type="compositionally biased region" description="Basic and acidic residues" evidence="1">
    <location>
        <begin position="1"/>
        <end position="15"/>
    </location>
</feature>
<organism evidence="2 3">
    <name type="scientific">Prorocentrum cordatum</name>
    <dbReference type="NCBI Taxonomy" id="2364126"/>
    <lineage>
        <taxon>Eukaryota</taxon>
        <taxon>Sar</taxon>
        <taxon>Alveolata</taxon>
        <taxon>Dinophyceae</taxon>
        <taxon>Prorocentrales</taxon>
        <taxon>Prorocentraceae</taxon>
        <taxon>Prorocentrum</taxon>
    </lineage>
</organism>
<evidence type="ECO:0000256" key="1">
    <source>
        <dbReference type="SAM" id="MobiDB-lite"/>
    </source>
</evidence>
<proteinExistence type="predicted"/>
<evidence type="ECO:0000313" key="3">
    <source>
        <dbReference type="Proteomes" id="UP001189429"/>
    </source>
</evidence>
<sequence>LFLLRREEAGSEARRVASAGVCPVPRAPRAALGKVGADASPLRDVPRGAAGGAGQGGGRGACGGLALARRPGGGGPGRPTPHRPRGAPDPFPTPNPQPLPPNPTEYSRRTASELLRAGATSGAPARTHRPDTRPEDHRESEADGGERRRRRRRRRRKTEDVSKDGWHQSLTGPAR</sequence>
<comment type="caution">
    <text evidence="2">The sequence shown here is derived from an EMBL/GenBank/DDBJ whole genome shotgun (WGS) entry which is preliminary data.</text>
</comment>
<feature type="compositionally biased region" description="Pro residues" evidence="1">
    <location>
        <begin position="87"/>
        <end position="103"/>
    </location>
</feature>
<feature type="compositionally biased region" description="Basic and acidic residues" evidence="1">
    <location>
        <begin position="157"/>
        <end position="166"/>
    </location>
</feature>
<evidence type="ECO:0000313" key="2">
    <source>
        <dbReference type="EMBL" id="CAK0846522.1"/>
    </source>
</evidence>
<feature type="region of interest" description="Disordered" evidence="1">
    <location>
        <begin position="1"/>
        <end position="175"/>
    </location>
</feature>
<keyword evidence="3" id="KW-1185">Reference proteome</keyword>
<protein>
    <submittedName>
        <fullName evidence="2">Uncharacterized protein</fullName>
    </submittedName>
</protein>
<gene>
    <name evidence="2" type="ORF">PCOR1329_LOCUS39994</name>
</gene>
<feature type="compositionally biased region" description="Gly residues" evidence="1">
    <location>
        <begin position="49"/>
        <end position="63"/>
    </location>
</feature>